<dbReference type="PANTHER" id="PTHR43048">
    <property type="entry name" value="METHYLMALONYL-COA EPIMERASE"/>
    <property type="match status" value="1"/>
</dbReference>
<dbReference type="AlphaFoldDB" id="A0A3D9UK90"/>
<dbReference type="GO" id="GO:0046491">
    <property type="term" value="P:L-methylmalonyl-CoA metabolic process"/>
    <property type="evidence" value="ECO:0007669"/>
    <property type="project" value="TreeGrafter"/>
</dbReference>
<dbReference type="InterPro" id="IPR004360">
    <property type="entry name" value="Glyas_Fos-R_dOase_dom"/>
</dbReference>
<dbReference type="OrthoDB" id="9794917at2"/>
<evidence type="ECO:0000313" key="3">
    <source>
        <dbReference type="EMBL" id="REF29872.1"/>
    </source>
</evidence>
<protein>
    <submittedName>
        <fullName evidence="3">Putative glyoxalase superfamily protein PhnB</fullName>
    </submittedName>
</protein>
<dbReference type="Pfam" id="PF00903">
    <property type="entry name" value="Glyoxalase"/>
    <property type="match status" value="1"/>
</dbReference>
<gene>
    <name evidence="3" type="ORF">DFJ65_0854</name>
</gene>
<dbReference type="InterPro" id="IPR029068">
    <property type="entry name" value="Glyas_Bleomycin-R_OHBP_Dase"/>
</dbReference>
<dbReference type="EMBL" id="QTUA01000001">
    <property type="protein sequence ID" value="REF29872.1"/>
    <property type="molecule type" value="Genomic_DNA"/>
</dbReference>
<reference evidence="3 4" key="1">
    <citation type="submission" date="2018-08" db="EMBL/GenBank/DDBJ databases">
        <title>Sequencing the genomes of 1000 actinobacteria strains.</title>
        <authorList>
            <person name="Klenk H.-P."/>
        </authorList>
    </citation>
    <scope>NUCLEOTIDE SEQUENCE [LARGE SCALE GENOMIC DNA]</scope>
    <source>
        <strain evidence="3 4">DSM 22967</strain>
    </source>
</reference>
<keyword evidence="1" id="KW-0479">Metal-binding</keyword>
<comment type="caution">
    <text evidence="3">The sequence shown here is derived from an EMBL/GenBank/DDBJ whole genome shotgun (WGS) entry which is preliminary data.</text>
</comment>
<dbReference type="Proteomes" id="UP000256253">
    <property type="component" value="Unassembled WGS sequence"/>
</dbReference>
<evidence type="ECO:0000313" key="4">
    <source>
        <dbReference type="Proteomes" id="UP000256253"/>
    </source>
</evidence>
<dbReference type="PANTHER" id="PTHR43048:SF4">
    <property type="entry name" value="RING-CLEAVING DIOXYGENASE-RELATED"/>
    <property type="match status" value="1"/>
</dbReference>
<dbReference type="InterPro" id="IPR051785">
    <property type="entry name" value="MMCE/EMCE_epimerase"/>
</dbReference>
<feature type="domain" description="VOC" evidence="2">
    <location>
        <begin position="10"/>
        <end position="140"/>
    </location>
</feature>
<sequence length="144" mass="15976">MNNTALSSLTLTNTFVFVDDPDKALTFYRDVLGLTVNTDVSNDGFRWLTLTTPNQPELEITLQQPDGMPYSDEDKRAIAEMTAKGLLSALIFKVDDVDAVFEHVRASGAEVLQEPADQFYGVRDCAFRDPAGNMVRINQTLQQG</sequence>
<dbReference type="PROSITE" id="PS51819">
    <property type="entry name" value="VOC"/>
    <property type="match status" value="1"/>
</dbReference>
<dbReference type="GO" id="GO:0046872">
    <property type="term" value="F:metal ion binding"/>
    <property type="evidence" value="ECO:0007669"/>
    <property type="project" value="UniProtKB-KW"/>
</dbReference>
<dbReference type="SUPFAM" id="SSF54593">
    <property type="entry name" value="Glyoxalase/Bleomycin resistance protein/Dihydroxybiphenyl dioxygenase"/>
    <property type="match status" value="1"/>
</dbReference>
<dbReference type="RefSeq" id="WP_115921949.1">
    <property type="nucleotide sequence ID" value="NZ_QTUA01000001.1"/>
</dbReference>
<proteinExistence type="predicted"/>
<evidence type="ECO:0000256" key="1">
    <source>
        <dbReference type="ARBA" id="ARBA00022723"/>
    </source>
</evidence>
<accession>A0A3D9UK90</accession>
<dbReference type="InterPro" id="IPR037523">
    <property type="entry name" value="VOC_core"/>
</dbReference>
<keyword evidence="4" id="KW-1185">Reference proteome</keyword>
<name>A0A3D9UK90_9MICO</name>
<dbReference type="GO" id="GO:0004493">
    <property type="term" value="F:methylmalonyl-CoA epimerase activity"/>
    <property type="evidence" value="ECO:0007669"/>
    <property type="project" value="TreeGrafter"/>
</dbReference>
<evidence type="ECO:0000259" key="2">
    <source>
        <dbReference type="PROSITE" id="PS51819"/>
    </source>
</evidence>
<organism evidence="3 4">
    <name type="scientific">Calidifontibacter indicus</name>
    <dbReference type="NCBI Taxonomy" id="419650"/>
    <lineage>
        <taxon>Bacteria</taxon>
        <taxon>Bacillati</taxon>
        <taxon>Actinomycetota</taxon>
        <taxon>Actinomycetes</taxon>
        <taxon>Micrococcales</taxon>
        <taxon>Dermacoccaceae</taxon>
        <taxon>Calidifontibacter</taxon>
    </lineage>
</organism>
<dbReference type="Gene3D" id="3.10.180.10">
    <property type="entry name" value="2,3-Dihydroxybiphenyl 1,2-Dioxygenase, domain 1"/>
    <property type="match status" value="1"/>
</dbReference>